<evidence type="ECO:0000313" key="14">
    <source>
        <dbReference type="EMBL" id="MBY8825124.1"/>
    </source>
</evidence>
<keyword evidence="2 10" id="KW-0813">Transport</keyword>
<keyword evidence="4" id="KW-0406">Ion transport</keyword>
<comment type="similarity">
    <text evidence="10 11">Belongs to the TonB-dependent receptor family.</text>
</comment>
<evidence type="ECO:0000256" key="6">
    <source>
        <dbReference type="ARBA" id="ARBA00023004"/>
    </source>
</evidence>
<keyword evidence="3 10" id="KW-1134">Transmembrane beta strand</keyword>
<dbReference type="EMBL" id="JAINVV010000011">
    <property type="protein sequence ID" value="MBY8825124.1"/>
    <property type="molecule type" value="Genomic_DNA"/>
</dbReference>
<evidence type="ECO:0000256" key="2">
    <source>
        <dbReference type="ARBA" id="ARBA00022448"/>
    </source>
</evidence>
<evidence type="ECO:0000256" key="1">
    <source>
        <dbReference type="ARBA" id="ARBA00004571"/>
    </source>
</evidence>
<evidence type="ECO:0000256" key="12">
    <source>
        <dbReference type="SAM" id="SignalP"/>
    </source>
</evidence>
<keyword evidence="15" id="KW-1185">Reference proteome</keyword>
<evidence type="ECO:0000256" key="5">
    <source>
        <dbReference type="ARBA" id="ARBA00022692"/>
    </source>
</evidence>
<comment type="caution">
    <text evidence="14">The sequence shown here is derived from an EMBL/GenBank/DDBJ whole genome shotgun (WGS) entry which is preliminary data.</text>
</comment>
<evidence type="ECO:0000256" key="11">
    <source>
        <dbReference type="RuleBase" id="RU003357"/>
    </source>
</evidence>
<evidence type="ECO:0000256" key="9">
    <source>
        <dbReference type="ARBA" id="ARBA00023237"/>
    </source>
</evidence>
<evidence type="ECO:0000256" key="10">
    <source>
        <dbReference type="PROSITE-ProRule" id="PRU01360"/>
    </source>
</evidence>
<dbReference type="Gene3D" id="2.170.130.10">
    <property type="entry name" value="TonB-dependent receptor, plug domain"/>
    <property type="match status" value="1"/>
</dbReference>
<keyword evidence="5 10" id="KW-0812">Transmembrane</keyword>
<keyword evidence="6" id="KW-0408">Iron</keyword>
<dbReference type="InterPro" id="IPR011662">
    <property type="entry name" value="Secretin/TonB_short_N"/>
</dbReference>
<dbReference type="SMART" id="SM00965">
    <property type="entry name" value="STN"/>
    <property type="match status" value="1"/>
</dbReference>
<keyword evidence="12" id="KW-0732">Signal</keyword>
<evidence type="ECO:0000256" key="3">
    <source>
        <dbReference type="ARBA" id="ARBA00022452"/>
    </source>
</evidence>
<dbReference type="Gene3D" id="3.55.50.30">
    <property type="match status" value="1"/>
</dbReference>
<evidence type="ECO:0000256" key="4">
    <source>
        <dbReference type="ARBA" id="ARBA00022496"/>
    </source>
</evidence>
<organism evidence="14 15">
    <name type="scientific">Sphingomonas colocasiae</name>
    <dbReference type="NCBI Taxonomy" id="1848973"/>
    <lineage>
        <taxon>Bacteria</taxon>
        <taxon>Pseudomonadati</taxon>
        <taxon>Pseudomonadota</taxon>
        <taxon>Alphaproteobacteria</taxon>
        <taxon>Sphingomonadales</taxon>
        <taxon>Sphingomonadaceae</taxon>
        <taxon>Sphingomonas</taxon>
    </lineage>
</organism>
<dbReference type="InterPro" id="IPR036942">
    <property type="entry name" value="Beta-barrel_TonB_sf"/>
</dbReference>
<dbReference type="PANTHER" id="PTHR47234">
    <property type="match status" value="1"/>
</dbReference>
<comment type="subcellular location">
    <subcellularLocation>
        <location evidence="1 10">Cell outer membrane</location>
        <topology evidence="1 10">Multi-pass membrane protein</topology>
    </subcellularLocation>
</comment>
<evidence type="ECO:0000313" key="15">
    <source>
        <dbReference type="Proteomes" id="UP000706039"/>
    </source>
</evidence>
<dbReference type="InterPro" id="IPR000531">
    <property type="entry name" value="Beta-barrel_TonB"/>
</dbReference>
<proteinExistence type="inferred from homology"/>
<dbReference type="InterPro" id="IPR039426">
    <property type="entry name" value="TonB-dep_rcpt-like"/>
</dbReference>
<keyword evidence="14" id="KW-0675">Receptor</keyword>
<keyword evidence="7 11" id="KW-0798">TonB box</keyword>
<protein>
    <submittedName>
        <fullName evidence="14">TonB-dependent receptor</fullName>
    </submittedName>
</protein>
<accession>A0ABS7PVZ9</accession>
<sequence>MAAALACGVCVAAIAAPAQAQLREYRVPAGSLKSALDAYARQSGLQVIYKVDDVRRARSAGARGAVSAEAALAAILAGTGFKAQRQSSGAIAIVQGAPVAAASSGEDADGTALADSEKADIVITGSRIARAGFDAPTPTTVINPADLRLGNPVSVGQALNELPQFRATISPSTTGANASSGRAAADLRGLDDVRTLTLLNGHRFVGSDDLNSIPQSLIKRVEVVTGGASAAWGSGAVAGVVNVILDDRLEGLSVGARTGISSRGDGARHGAEISWGTRFAGGRGHVMAAGEYLHDAGIFGRNDGSRPNLDANTFTLPNGQLLLARDVNFVDAAPGGIIRSGALAGQVFNPDGSLSPFIPGSQSNSTTTIGGNGRSTSDYYPVSAPYERLNLFARASFELSDAAKLWVDASWTRIWTDGYQMFPEAFRASATSGGFAISRDNPFLSPALRAQLASGPATFRFGRIFDDIGPAGGVSYRYQRDAVEGAVGIEGSLGGGWRYSASYDHGELRNEQYTYNQRNLLTFNNALDAVRNPATDQIVCRIALTDPNTPCRPLNLFGRGNASPEAIAYAFGGSKVIQTTKLDAASAALRGDPFSTWAGPVSIALGVDWRREEMTTDYRDPLTNAGAFLYSIGALNGSFTVKEAFGEVVLPLLKVKGAALELNGAARYSDYSTSGGIWTWKAGGTLRLFDDLLLRTVYSRDIRSPSITELYTGVSTSTGTIADPFRNNVSVSYIRYTGGNPDLKPETANTLTIGGSYSPSFAPGFRISADYYRIDIADVIGTVGAQDLLTQCFNGNTALCALIARDAAGNITTFYSTRQNLAAYKTRGLDLEASYVLPLERLGGASDASIRIRALATHVFKLQINDGVNVYDRAGDVGDSVGFTTPKWKASASIGYEDSRLGADLRLRYVDGGLFNSLLNIANNRIASRTYVDLGLRATLERFTIFANVNNLFDRAPALASYRSNNYDPVGRYFSGGVKLKF</sequence>
<keyword evidence="4" id="KW-0410">Iron transport</keyword>
<feature type="chain" id="PRO_5045290816" evidence="12">
    <location>
        <begin position="21"/>
        <end position="982"/>
    </location>
</feature>
<reference evidence="14 15" key="1">
    <citation type="submission" date="2021-08" db="EMBL/GenBank/DDBJ databases">
        <authorList>
            <person name="Tuo L."/>
        </authorList>
    </citation>
    <scope>NUCLEOTIDE SEQUENCE [LARGE SCALE GENOMIC DNA]</scope>
    <source>
        <strain evidence="14 15">JCM 31229</strain>
    </source>
</reference>
<dbReference type="Pfam" id="PF07715">
    <property type="entry name" value="Plug"/>
    <property type="match status" value="1"/>
</dbReference>
<dbReference type="Pfam" id="PF00593">
    <property type="entry name" value="TonB_dep_Rec_b-barrel"/>
    <property type="match status" value="1"/>
</dbReference>
<dbReference type="SUPFAM" id="SSF56935">
    <property type="entry name" value="Porins"/>
    <property type="match status" value="1"/>
</dbReference>
<feature type="signal peptide" evidence="12">
    <location>
        <begin position="1"/>
        <end position="20"/>
    </location>
</feature>
<dbReference type="InterPro" id="IPR012910">
    <property type="entry name" value="Plug_dom"/>
</dbReference>
<dbReference type="PANTHER" id="PTHR47234:SF3">
    <property type="entry name" value="SECRETIN_TONB SHORT N-TERMINAL DOMAIN-CONTAINING PROTEIN"/>
    <property type="match status" value="1"/>
</dbReference>
<keyword evidence="8 10" id="KW-0472">Membrane</keyword>
<evidence type="ECO:0000256" key="8">
    <source>
        <dbReference type="ARBA" id="ARBA00023136"/>
    </source>
</evidence>
<dbReference type="PROSITE" id="PS52016">
    <property type="entry name" value="TONB_DEPENDENT_REC_3"/>
    <property type="match status" value="1"/>
</dbReference>
<dbReference type="Gene3D" id="2.40.170.20">
    <property type="entry name" value="TonB-dependent receptor, beta-barrel domain"/>
    <property type="match status" value="1"/>
</dbReference>
<gene>
    <name evidence="14" type="ORF">K7G82_22675</name>
</gene>
<dbReference type="Proteomes" id="UP000706039">
    <property type="component" value="Unassembled WGS sequence"/>
</dbReference>
<evidence type="ECO:0000256" key="7">
    <source>
        <dbReference type="ARBA" id="ARBA00023077"/>
    </source>
</evidence>
<keyword evidence="9 10" id="KW-0998">Cell outer membrane</keyword>
<dbReference type="InterPro" id="IPR037066">
    <property type="entry name" value="Plug_dom_sf"/>
</dbReference>
<evidence type="ECO:0000259" key="13">
    <source>
        <dbReference type="SMART" id="SM00965"/>
    </source>
</evidence>
<feature type="domain" description="Secretin/TonB short N-terminal" evidence="13">
    <location>
        <begin position="45"/>
        <end position="96"/>
    </location>
</feature>
<name>A0ABS7PVZ9_9SPHN</name>